<dbReference type="InterPro" id="IPR009057">
    <property type="entry name" value="Homeodomain-like_sf"/>
</dbReference>
<dbReference type="EMBL" id="CP016379">
    <property type="protein sequence ID" value="AZR72999.1"/>
    <property type="molecule type" value="Genomic_DNA"/>
</dbReference>
<evidence type="ECO:0000313" key="1">
    <source>
        <dbReference type="EMBL" id="AZR72999.1"/>
    </source>
</evidence>
<sequence>MIKLIQILLLYIQIQQKIIVFLISSLPGKHITRKAHDKLIDKHYRKLQVDQMPIIEIPEKLNFNQLLIDYQNSHGKPLKPIKRHKNKKVKIPSNLGNLICPRCGAPHQYLYSPVIGLEIKYENDIIMIERVLFMKRKKYSDELKQQIIEECRLIGNIALVARRHEISRQTVYSWIKSSRQKGSTESLPRDEKKQYLEVLKKLE</sequence>
<evidence type="ECO:0000313" key="2">
    <source>
        <dbReference type="Proteomes" id="UP000267250"/>
    </source>
</evidence>
<dbReference type="InterPro" id="IPR002514">
    <property type="entry name" value="Transposase_8"/>
</dbReference>
<evidence type="ECO:0008006" key="3">
    <source>
        <dbReference type="Google" id="ProtNLM"/>
    </source>
</evidence>
<dbReference type="GO" id="GO:0004803">
    <property type="term" value="F:transposase activity"/>
    <property type="evidence" value="ECO:0007669"/>
    <property type="project" value="InterPro"/>
</dbReference>
<dbReference type="AlphaFoldDB" id="A0A3S9SXH8"/>
<organism evidence="1 2">
    <name type="scientific">Anoxybacter fermentans</name>
    <dbReference type="NCBI Taxonomy" id="1323375"/>
    <lineage>
        <taxon>Bacteria</taxon>
        <taxon>Bacillati</taxon>
        <taxon>Bacillota</taxon>
        <taxon>Clostridia</taxon>
        <taxon>Halanaerobiales</taxon>
        <taxon>Anoxybacter</taxon>
    </lineage>
</organism>
<name>A0A3S9SXH8_9FIRM</name>
<accession>A0A3S9SXH8</accession>
<protein>
    <recommendedName>
        <fullName evidence="3">Transposase</fullName>
    </recommendedName>
</protein>
<dbReference type="GO" id="GO:0006313">
    <property type="term" value="P:DNA transposition"/>
    <property type="evidence" value="ECO:0007669"/>
    <property type="project" value="InterPro"/>
</dbReference>
<dbReference type="SUPFAM" id="SSF46689">
    <property type="entry name" value="Homeodomain-like"/>
    <property type="match status" value="1"/>
</dbReference>
<reference evidence="1 2" key="1">
    <citation type="submission" date="2016-07" db="EMBL/GenBank/DDBJ databases">
        <title>Genome and transcriptome analysis of iron-reducing fermentative bacteria Anoxybacter fermentans.</title>
        <authorList>
            <person name="Zeng X."/>
            <person name="Shao Z."/>
        </authorList>
    </citation>
    <scope>NUCLEOTIDE SEQUENCE [LARGE SCALE GENOMIC DNA]</scope>
    <source>
        <strain evidence="1 2">DY22613</strain>
    </source>
</reference>
<gene>
    <name evidence="1" type="ORF">BBF96_06075</name>
</gene>
<proteinExistence type="predicted"/>
<dbReference type="GO" id="GO:0003677">
    <property type="term" value="F:DNA binding"/>
    <property type="evidence" value="ECO:0007669"/>
    <property type="project" value="InterPro"/>
</dbReference>
<dbReference type="KEGG" id="aft:BBF96_06075"/>
<dbReference type="Proteomes" id="UP000267250">
    <property type="component" value="Chromosome"/>
</dbReference>
<dbReference type="Pfam" id="PF01527">
    <property type="entry name" value="HTH_Tnp_1"/>
    <property type="match status" value="1"/>
</dbReference>
<keyword evidence="2" id="KW-1185">Reference proteome</keyword>